<dbReference type="GO" id="GO:0000145">
    <property type="term" value="C:exocyst"/>
    <property type="evidence" value="ECO:0007669"/>
    <property type="project" value="InterPro"/>
</dbReference>
<protein>
    <submittedName>
        <fullName evidence="1">Exocyst complex component Sec6</fullName>
    </submittedName>
</protein>
<dbReference type="PANTHER" id="PTHR21292:SF1">
    <property type="entry name" value="EXOCYST COMPLEX COMPONENT 3"/>
    <property type="match status" value="1"/>
</dbReference>
<evidence type="ECO:0000313" key="1">
    <source>
        <dbReference type="EMBL" id="KAF7370678.1"/>
    </source>
</evidence>
<dbReference type="AlphaFoldDB" id="A0A8H7DFV2"/>
<gene>
    <name evidence="1" type="ORF">MSAN_00700800</name>
</gene>
<organism evidence="1 2">
    <name type="scientific">Mycena sanguinolenta</name>
    <dbReference type="NCBI Taxonomy" id="230812"/>
    <lineage>
        <taxon>Eukaryota</taxon>
        <taxon>Fungi</taxon>
        <taxon>Dikarya</taxon>
        <taxon>Basidiomycota</taxon>
        <taxon>Agaricomycotina</taxon>
        <taxon>Agaricomycetes</taxon>
        <taxon>Agaricomycetidae</taxon>
        <taxon>Agaricales</taxon>
        <taxon>Marasmiineae</taxon>
        <taxon>Mycenaceae</taxon>
        <taxon>Mycena</taxon>
    </lineage>
</organism>
<sequence length="374" mass="42318">MAAAPVSAAQAIGEYLQSPDDLVKISTFRKKLEKEKASIDARLKNGVKDQLQATREGLRKLLGTRNNVQTIKDEMAAIERQCADPANVVTTFDQISRVSMVHRNFEQTEETVNNLLEMNSKLDVLEDMLETDSRDILGPAPNLLVIHYLLNQLEAFRNQTMHQAKKASASSRSTLARYFERLNNVIEAFDQYVVGLASNILDLVRAGHSDVVVKLIKIAEVEGREDEKECAPHSIRLVKKAAKLDAASKFKSMQANARVIKHYRLKITKAIAESIKLKFDDAYKRDEQDPTNFLGSLGWMYQDIIRMESDVVPCFPSEYEIYSLYVREYHKALNATIKKLVASEPGASVLLALFEWLKEYKKDMKELGVPPRTP</sequence>
<name>A0A8H7DFV2_9AGAR</name>
<reference evidence="1" key="1">
    <citation type="submission" date="2020-05" db="EMBL/GenBank/DDBJ databases">
        <title>Mycena genomes resolve the evolution of fungal bioluminescence.</title>
        <authorList>
            <person name="Tsai I.J."/>
        </authorList>
    </citation>
    <scope>NUCLEOTIDE SEQUENCE</scope>
    <source>
        <strain evidence="1">160909Yilan</strain>
    </source>
</reference>
<dbReference type="OrthoDB" id="190098at2759"/>
<evidence type="ECO:0000313" key="2">
    <source>
        <dbReference type="Proteomes" id="UP000623467"/>
    </source>
</evidence>
<proteinExistence type="predicted"/>
<dbReference type="Proteomes" id="UP000623467">
    <property type="component" value="Unassembled WGS sequence"/>
</dbReference>
<dbReference type="GO" id="GO:0051601">
    <property type="term" value="P:exocyst localization"/>
    <property type="evidence" value="ECO:0007669"/>
    <property type="project" value="TreeGrafter"/>
</dbReference>
<dbReference type="Pfam" id="PF06046">
    <property type="entry name" value="Sec6"/>
    <property type="match status" value="1"/>
</dbReference>
<dbReference type="GO" id="GO:0006887">
    <property type="term" value="P:exocytosis"/>
    <property type="evidence" value="ECO:0007669"/>
    <property type="project" value="InterPro"/>
</dbReference>
<comment type="caution">
    <text evidence="1">The sequence shown here is derived from an EMBL/GenBank/DDBJ whole genome shotgun (WGS) entry which is preliminary data.</text>
</comment>
<keyword evidence="2" id="KW-1185">Reference proteome</keyword>
<accession>A0A8H7DFV2</accession>
<dbReference type="InterPro" id="IPR010326">
    <property type="entry name" value="EXOC3/Sec6"/>
</dbReference>
<dbReference type="PANTHER" id="PTHR21292">
    <property type="entry name" value="EXOCYST COMPLEX COMPONENT SEC6-RELATED"/>
    <property type="match status" value="1"/>
</dbReference>
<dbReference type="GO" id="GO:0000149">
    <property type="term" value="F:SNARE binding"/>
    <property type="evidence" value="ECO:0007669"/>
    <property type="project" value="TreeGrafter"/>
</dbReference>
<dbReference type="EMBL" id="JACAZH010000004">
    <property type="protein sequence ID" value="KAF7370678.1"/>
    <property type="molecule type" value="Genomic_DNA"/>
</dbReference>